<dbReference type="Proteomes" id="UP001163321">
    <property type="component" value="Chromosome 5"/>
</dbReference>
<protein>
    <submittedName>
        <fullName evidence="1">Uncharacterized protein</fullName>
    </submittedName>
</protein>
<proteinExistence type="predicted"/>
<reference evidence="1 2" key="1">
    <citation type="journal article" date="2022" name="bioRxiv">
        <title>The genome of the oomycete Peronosclerospora sorghi, a cosmopolitan pathogen of maize and sorghum, is inflated with dispersed pseudogenes.</title>
        <authorList>
            <person name="Fletcher K."/>
            <person name="Martin F."/>
            <person name="Isakeit T."/>
            <person name="Cavanaugh K."/>
            <person name="Magill C."/>
            <person name="Michelmore R."/>
        </authorList>
    </citation>
    <scope>NUCLEOTIDE SEQUENCE [LARGE SCALE GENOMIC DNA]</scope>
    <source>
        <strain evidence="1">P6</strain>
    </source>
</reference>
<keyword evidence="2" id="KW-1185">Reference proteome</keyword>
<sequence>MYQVTDKTEYVLALAVMLGVCLCTDGAVTQADLLPRVNMASKQWVLAESSDSELSKSTETTMTGREKKAVDDLDQLSAWHLKRPLAFLEDSAFSLPTMAGSTTGELRLKFLFANQDGVHVQLSFPRKVTIAQVKTQLMQSWPQNVSPAQNAKAVRLICMGRGILQDSHILESAVPAFDTHPTPVNVSVNHKAQPAKPRGVTVLRSQWSQLAVAASFASFYDVQDIMLMPVLFSTKLFDQANNLFS</sequence>
<gene>
    <name evidence="1" type="ORF">PsorP6_008782</name>
</gene>
<comment type="caution">
    <text evidence="1">The sequence shown here is derived from an EMBL/GenBank/DDBJ whole genome shotgun (WGS) entry which is preliminary data.</text>
</comment>
<evidence type="ECO:0000313" key="2">
    <source>
        <dbReference type="Proteomes" id="UP001163321"/>
    </source>
</evidence>
<evidence type="ECO:0000313" key="1">
    <source>
        <dbReference type="EMBL" id="KAI9911383.1"/>
    </source>
</evidence>
<organism evidence="1 2">
    <name type="scientific">Peronosclerospora sorghi</name>
    <dbReference type="NCBI Taxonomy" id="230839"/>
    <lineage>
        <taxon>Eukaryota</taxon>
        <taxon>Sar</taxon>
        <taxon>Stramenopiles</taxon>
        <taxon>Oomycota</taxon>
        <taxon>Peronosporomycetes</taxon>
        <taxon>Peronosporales</taxon>
        <taxon>Peronosporaceae</taxon>
        <taxon>Peronosclerospora</taxon>
    </lineage>
</organism>
<name>A0ACC0VZV1_9STRA</name>
<dbReference type="EMBL" id="CM047584">
    <property type="protein sequence ID" value="KAI9911383.1"/>
    <property type="molecule type" value="Genomic_DNA"/>
</dbReference>
<accession>A0ACC0VZV1</accession>